<dbReference type="Proteomes" id="UP000028643">
    <property type="component" value="Unassembled WGS sequence"/>
</dbReference>
<dbReference type="SUPFAM" id="SSF53383">
    <property type="entry name" value="PLP-dependent transferases"/>
    <property type="match status" value="1"/>
</dbReference>
<feature type="non-terminal residue" evidence="1">
    <location>
        <position position="71"/>
    </location>
</feature>
<organism evidence="1 2">
    <name type="scientific">Pseudomonas syringae</name>
    <dbReference type="NCBI Taxonomy" id="317"/>
    <lineage>
        <taxon>Bacteria</taxon>
        <taxon>Pseudomonadati</taxon>
        <taxon>Pseudomonadota</taxon>
        <taxon>Gammaproteobacteria</taxon>
        <taxon>Pseudomonadales</taxon>
        <taxon>Pseudomonadaceae</taxon>
        <taxon>Pseudomonas</taxon>
    </lineage>
</organism>
<comment type="caution">
    <text evidence="1">The sequence shown here is derived from an EMBL/GenBank/DDBJ whole genome shotgun (WGS) entry which is preliminary data.</text>
</comment>
<accession>A0A085VH68</accession>
<name>A0A085VH68_PSESX</name>
<dbReference type="EMBL" id="JPQT01000049">
    <property type="protein sequence ID" value="KFE54781.1"/>
    <property type="molecule type" value="Genomic_DNA"/>
</dbReference>
<dbReference type="InterPro" id="IPR051446">
    <property type="entry name" value="HTH_trans_reg/aminotransferase"/>
</dbReference>
<reference evidence="1 2" key="1">
    <citation type="submission" date="2014-07" db="EMBL/GenBank/DDBJ databases">
        <title>Draft Genome Sequences of Environmental Pseudomonas syringae strains.</title>
        <authorList>
            <person name="Baltrus D.A."/>
            <person name="Berge O."/>
            <person name="Morris C."/>
        </authorList>
    </citation>
    <scope>NUCLEOTIDE SEQUENCE [LARGE SCALE GENOMIC DNA]</scope>
    <source>
        <strain evidence="1 2">CEB003</strain>
    </source>
</reference>
<evidence type="ECO:0000313" key="2">
    <source>
        <dbReference type="Proteomes" id="UP000028643"/>
    </source>
</evidence>
<protein>
    <submittedName>
        <fullName evidence="1">GntR family transcriptional regulator</fullName>
    </submittedName>
</protein>
<sequence>MVATPGQQAPLGPTLSLTRRLRLLDWAAKQGVWIIEDDYLSDLQLTSRAAPALCSLDRAHRVVYIGSFSKT</sequence>
<dbReference type="PANTHER" id="PTHR46577:SF1">
    <property type="entry name" value="HTH-TYPE TRANSCRIPTIONAL REGULATORY PROTEIN GABR"/>
    <property type="match status" value="1"/>
</dbReference>
<dbReference type="PANTHER" id="PTHR46577">
    <property type="entry name" value="HTH-TYPE TRANSCRIPTIONAL REGULATORY PROTEIN GABR"/>
    <property type="match status" value="1"/>
</dbReference>
<gene>
    <name evidence="1" type="ORF">IV02_03545</name>
</gene>
<dbReference type="InterPro" id="IPR015421">
    <property type="entry name" value="PyrdxlP-dep_Trfase_major"/>
</dbReference>
<dbReference type="InterPro" id="IPR015424">
    <property type="entry name" value="PyrdxlP-dep_Trfase"/>
</dbReference>
<evidence type="ECO:0000313" key="1">
    <source>
        <dbReference type="EMBL" id="KFE54781.1"/>
    </source>
</evidence>
<dbReference type="AlphaFoldDB" id="A0A085VH68"/>
<dbReference type="Gene3D" id="3.40.640.10">
    <property type="entry name" value="Type I PLP-dependent aspartate aminotransferase-like (Major domain)"/>
    <property type="match status" value="1"/>
</dbReference>
<proteinExistence type="predicted"/>